<proteinExistence type="predicted"/>
<dbReference type="EMBL" id="LZDD01000002">
    <property type="protein sequence ID" value="OJF71707.1"/>
    <property type="molecule type" value="Genomic_DNA"/>
</dbReference>
<evidence type="ECO:0000313" key="1">
    <source>
        <dbReference type="EMBL" id="OJF71707.1"/>
    </source>
</evidence>
<accession>A0A1L8MLR9</accession>
<name>A0A1L8MLR9_9STRE</name>
<protein>
    <submittedName>
        <fullName evidence="1">Uncharacterized protein</fullName>
    </submittedName>
</protein>
<evidence type="ECO:0000313" key="2">
    <source>
        <dbReference type="Proteomes" id="UP000182015"/>
    </source>
</evidence>
<dbReference type="AlphaFoldDB" id="A0A1L8MLR9"/>
<keyword evidence="2" id="KW-1185">Reference proteome</keyword>
<organism evidence="1 2">
    <name type="scientific">Streptococcus bovimastitidis</name>
    <dbReference type="NCBI Taxonomy" id="1856638"/>
    <lineage>
        <taxon>Bacteria</taxon>
        <taxon>Bacillati</taxon>
        <taxon>Bacillota</taxon>
        <taxon>Bacilli</taxon>
        <taxon>Lactobacillales</taxon>
        <taxon>Streptococcaceae</taxon>
        <taxon>Streptococcus</taxon>
    </lineage>
</organism>
<sequence length="379" mass="44856">MKRIEEVVLAESYISDLLPAKFRKRHQLMLYLYDILVDILVKADKYKLSSLSFRYTDEIDEKSDIFDELERQKDIDISEKVFVPHIFFSILRDLNYYLFESLSCIERGKVTVAFSLARKPLQDNLFYLSWILVQPLEFLGKVQYGSPKEYDVSDLKGKKDFTIDLFSKAKVLVQSRNTALDFIQELVNPELLYDVIYNRKAENSLTSAFDKSIHLVTRNQNYPTEKRNLNFIFADDEIWDDFWNLYYEKIPYVLLYLVEVIVAIFEKYVDIDKKTSEFNRYIRNLKIILALSEDDNKELENIFDLIFSSDHLSMTCDGCGKQFEFNTSLVNEIREDNLYTCQKCGFVERLGQYFVSDELLSSHRKILIDNMDNDNWKLV</sequence>
<reference evidence="2" key="1">
    <citation type="submission" date="2016-06" db="EMBL/GenBank/DDBJ databases">
        <authorList>
            <person name="de Vries S.P.W."/>
            <person name="Hadjirin N.F."/>
            <person name="Lay E.M."/>
            <person name="Zadoks R.N."/>
            <person name="Peacock S.J."/>
            <person name="Parkhill J."/>
            <person name="Grant A.J."/>
            <person name="Mcdougall S."/>
            <person name="Holmes M.A."/>
        </authorList>
    </citation>
    <scope>NUCLEOTIDE SEQUENCE [LARGE SCALE GENOMIC DNA]</scope>
    <source>
        <strain evidence="2">NZ1587</strain>
    </source>
</reference>
<dbReference type="OrthoDB" id="2111564at2"/>
<comment type="caution">
    <text evidence="1">The sequence shown here is derived from an EMBL/GenBank/DDBJ whole genome shotgun (WGS) entry which is preliminary data.</text>
</comment>
<gene>
    <name evidence="1" type="ORF">A9Q68_06885</name>
</gene>
<dbReference type="Proteomes" id="UP000182015">
    <property type="component" value="Unassembled WGS sequence"/>
</dbReference>